<evidence type="ECO:0000256" key="2">
    <source>
        <dbReference type="SAM" id="Phobius"/>
    </source>
</evidence>
<feature type="transmembrane region" description="Helical" evidence="2">
    <location>
        <begin position="496"/>
        <end position="514"/>
    </location>
</feature>
<protein>
    <submittedName>
        <fullName evidence="3">Uncharacterized protein</fullName>
    </submittedName>
</protein>
<dbReference type="EMBL" id="JARBDR010000640">
    <property type="protein sequence ID" value="KAJ8310154.1"/>
    <property type="molecule type" value="Genomic_DNA"/>
</dbReference>
<feature type="region of interest" description="Disordered" evidence="1">
    <location>
        <begin position="1"/>
        <end position="24"/>
    </location>
</feature>
<feature type="transmembrane region" description="Helical" evidence="2">
    <location>
        <begin position="388"/>
        <end position="409"/>
    </location>
</feature>
<feature type="transmembrane region" description="Helical" evidence="2">
    <location>
        <begin position="326"/>
        <end position="346"/>
    </location>
</feature>
<organism evidence="3 4">
    <name type="scientific">Tegillarca granosa</name>
    <name type="common">Malaysian cockle</name>
    <name type="synonym">Anadara granosa</name>
    <dbReference type="NCBI Taxonomy" id="220873"/>
    <lineage>
        <taxon>Eukaryota</taxon>
        <taxon>Metazoa</taxon>
        <taxon>Spiralia</taxon>
        <taxon>Lophotrochozoa</taxon>
        <taxon>Mollusca</taxon>
        <taxon>Bivalvia</taxon>
        <taxon>Autobranchia</taxon>
        <taxon>Pteriomorphia</taxon>
        <taxon>Arcoida</taxon>
        <taxon>Arcoidea</taxon>
        <taxon>Arcidae</taxon>
        <taxon>Tegillarca</taxon>
    </lineage>
</organism>
<feature type="transmembrane region" description="Helical" evidence="2">
    <location>
        <begin position="358"/>
        <end position="376"/>
    </location>
</feature>
<evidence type="ECO:0000313" key="4">
    <source>
        <dbReference type="Proteomes" id="UP001217089"/>
    </source>
</evidence>
<feature type="transmembrane region" description="Helical" evidence="2">
    <location>
        <begin position="294"/>
        <end position="314"/>
    </location>
</feature>
<reference evidence="3 4" key="1">
    <citation type="submission" date="2022-12" db="EMBL/GenBank/DDBJ databases">
        <title>Chromosome-level genome of Tegillarca granosa.</title>
        <authorList>
            <person name="Kim J."/>
        </authorList>
    </citation>
    <scope>NUCLEOTIDE SEQUENCE [LARGE SCALE GENOMIC DNA]</scope>
    <source>
        <strain evidence="3">Teg-2019</strain>
        <tissue evidence="3">Adductor muscle</tissue>
    </source>
</reference>
<feature type="compositionally biased region" description="Low complexity" evidence="1">
    <location>
        <begin position="66"/>
        <end position="78"/>
    </location>
</feature>
<comment type="caution">
    <text evidence="3">The sequence shown here is derived from an EMBL/GenBank/DDBJ whole genome shotgun (WGS) entry which is preliminary data.</text>
</comment>
<feature type="compositionally biased region" description="Basic and acidic residues" evidence="1">
    <location>
        <begin position="8"/>
        <end position="24"/>
    </location>
</feature>
<keyword evidence="2" id="KW-0812">Transmembrane</keyword>
<feature type="region of interest" description="Disordered" evidence="1">
    <location>
        <begin position="62"/>
        <end position="91"/>
    </location>
</feature>
<accession>A0ABQ9EYJ6</accession>
<feature type="transmembrane region" description="Helical" evidence="2">
    <location>
        <begin position="465"/>
        <end position="484"/>
    </location>
</feature>
<evidence type="ECO:0000256" key="1">
    <source>
        <dbReference type="SAM" id="MobiDB-lite"/>
    </source>
</evidence>
<feature type="compositionally biased region" description="Basic and acidic residues" evidence="1">
    <location>
        <begin position="80"/>
        <end position="91"/>
    </location>
</feature>
<name>A0ABQ9EYJ6_TEGGR</name>
<proteinExistence type="predicted"/>
<sequence>MASIEILKGPDGKEKEEINSNNEDRKYQTTTYIKSCNLTTELQNGKCVEALQNGRAMDGVTNEITSGSINSNSNIGNSDTEQKKKDEEKKISSGHREIFDLCDFLEKNKQKQTCCKTDVLSCYLWRFIRLATQNVTLGHLVTFTNILPYLPKRKIINEENNITSKILDNIFCIINLNFLNFKIYRKIKSDAEIYSLSFSLVSIETQYCLLLKLGLYIVGLKDQPLSSLSVHTKTNLVKRSALLYTVIILWTENIYNCIAHYRTIRDKSVHKSIKNNTHKILQFTLMTKEKYQSPLEICAFSASSFFIPCVIRTLCERKDFRFKNNLCYIIYVAIYCLGFSGVALVIQYNSFTLNGRFYLILTSISMLLFGLKYLPLTDEQQKKGISNICLVIACASRILTAVLLTLYFYPNIGSIAFLVNEIKRNCGHHSNEGPMINQSHLQLVHNSSPTSQGINGFTTCIQYKLYIPFFVCIVTSYLCYHFAITACRLRMQQTSFALPISIALPCYVSFLIFVELDIITVPNFELVFKRHQKEIHVYLLLGSFAKQESSRIEPCKHTEESKSLLNNTSYDDVKKMRPKIFVCATMWHETLEEMKILLTSIFRRKVNEEKLQRLK</sequence>
<evidence type="ECO:0000313" key="3">
    <source>
        <dbReference type="EMBL" id="KAJ8310154.1"/>
    </source>
</evidence>
<keyword evidence="2" id="KW-0472">Membrane</keyword>
<gene>
    <name evidence="3" type="ORF">KUTeg_012019</name>
</gene>
<dbReference type="Proteomes" id="UP001217089">
    <property type="component" value="Unassembled WGS sequence"/>
</dbReference>
<keyword evidence="4" id="KW-1185">Reference proteome</keyword>
<keyword evidence="2" id="KW-1133">Transmembrane helix</keyword>